<evidence type="ECO:0000256" key="17">
    <source>
        <dbReference type="SAM" id="SignalP"/>
    </source>
</evidence>
<evidence type="ECO:0000256" key="16">
    <source>
        <dbReference type="RuleBase" id="RU361169"/>
    </source>
</evidence>
<dbReference type="Proteomes" id="UP000294933">
    <property type="component" value="Unassembled WGS sequence"/>
</dbReference>
<organism evidence="18 19">
    <name type="scientific">Rickenella mellea</name>
    <dbReference type="NCBI Taxonomy" id="50990"/>
    <lineage>
        <taxon>Eukaryota</taxon>
        <taxon>Fungi</taxon>
        <taxon>Dikarya</taxon>
        <taxon>Basidiomycota</taxon>
        <taxon>Agaricomycotina</taxon>
        <taxon>Agaricomycetes</taxon>
        <taxon>Hymenochaetales</taxon>
        <taxon>Rickenellaceae</taxon>
        <taxon>Rickenella</taxon>
    </lineage>
</organism>
<keyword evidence="10" id="KW-0961">Cell wall biogenesis/degradation</keyword>
<feature type="chain" id="PRO_5021489969" description="galacturonan 1,4-alpha-galacturonidase" evidence="17">
    <location>
        <begin position="20"/>
        <end position="395"/>
    </location>
</feature>
<dbReference type="GO" id="GO:0047911">
    <property type="term" value="F:galacturan 1,4-alpha-galacturonidase activity"/>
    <property type="evidence" value="ECO:0007669"/>
    <property type="project" value="UniProtKB-EC"/>
</dbReference>
<evidence type="ECO:0000256" key="3">
    <source>
        <dbReference type="ARBA" id="ARBA00022525"/>
    </source>
</evidence>
<dbReference type="GO" id="GO:0000272">
    <property type="term" value="P:polysaccharide catabolic process"/>
    <property type="evidence" value="ECO:0007669"/>
    <property type="project" value="UniProtKB-KW"/>
</dbReference>
<evidence type="ECO:0000256" key="14">
    <source>
        <dbReference type="ARBA" id="ARBA00048766"/>
    </source>
</evidence>
<dbReference type="VEuPathDB" id="FungiDB:BD410DRAFT_729059"/>
<dbReference type="SUPFAM" id="SSF51126">
    <property type="entry name" value="Pectin lyase-like"/>
    <property type="match status" value="1"/>
</dbReference>
<evidence type="ECO:0000256" key="10">
    <source>
        <dbReference type="ARBA" id="ARBA00023316"/>
    </source>
</evidence>
<comment type="subcellular location">
    <subcellularLocation>
        <location evidence="1">Secreted</location>
    </subcellularLocation>
</comment>
<dbReference type="PANTHER" id="PTHR31736:SF12">
    <property type="entry name" value="EXO-POLYGALACTURONASE, PUTATIVE-RELATED"/>
    <property type="match status" value="1"/>
</dbReference>
<protein>
    <recommendedName>
        <fullName evidence="13">galacturonan 1,4-alpha-galacturonidase</fullName>
        <ecNumber evidence="13">3.2.1.67</ecNumber>
    </recommendedName>
</protein>
<dbReference type="InterPro" id="IPR011050">
    <property type="entry name" value="Pectin_lyase_fold/virulence"/>
</dbReference>
<keyword evidence="9 16" id="KW-0326">Glycosidase</keyword>
<evidence type="ECO:0000256" key="6">
    <source>
        <dbReference type="ARBA" id="ARBA00023157"/>
    </source>
</evidence>
<reference evidence="18 19" key="1">
    <citation type="submission" date="2018-06" db="EMBL/GenBank/DDBJ databases">
        <title>A transcriptomic atlas of mushroom development highlights an independent origin of complex multicellularity.</title>
        <authorList>
            <consortium name="DOE Joint Genome Institute"/>
            <person name="Krizsan K."/>
            <person name="Almasi E."/>
            <person name="Merenyi Z."/>
            <person name="Sahu N."/>
            <person name="Viragh M."/>
            <person name="Koszo T."/>
            <person name="Mondo S."/>
            <person name="Kiss B."/>
            <person name="Balint B."/>
            <person name="Kues U."/>
            <person name="Barry K."/>
            <person name="Hegedus J.C."/>
            <person name="Henrissat B."/>
            <person name="Johnson J."/>
            <person name="Lipzen A."/>
            <person name="Ohm R."/>
            <person name="Nagy I."/>
            <person name="Pangilinan J."/>
            <person name="Yan J."/>
            <person name="Xiong Y."/>
            <person name="Grigoriev I.V."/>
            <person name="Hibbett D.S."/>
            <person name="Nagy L.G."/>
        </authorList>
    </citation>
    <scope>NUCLEOTIDE SEQUENCE [LARGE SCALE GENOMIC DNA]</scope>
    <source>
        <strain evidence="18 19">SZMC22713</strain>
    </source>
</reference>
<dbReference type="InterPro" id="IPR012334">
    <property type="entry name" value="Pectin_lyas_fold"/>
</dbReference>
<dbReference type="STRING" id="50990.A0A4Y7PU09"/>
<gene>
    <name evidence="18" type="ORF">BD410DRAFT_729059</name>
</gene>
<accession>A0A4Y7PU09</accession>
<keyword evidence="8" id="KW-0119">Carbohydrate metabolism</keyword>
<keyword evidence="7" id="KW-0325">Glycoprotein</keyword>
<feature type="active site" evidence="15">
    <location>
        <position position="234"/>
    </location>
</feature>
<evidence type="ECO:0000313" key="19">
    <source>
        <dbReference type="Proteomes" id="UP000294933"/>
    </source>
</evidence>
<keyword evidence="4 17" id="KW-0732">Signal</keyword>
<evidence type="ECO:0000256" key="13">
    <source>
        <dbReference type="ARBA" id="ARBA00038933"/>
    </source>
</evidence>
<dbReference type="PANTHER" id="PTHR31736">
    <property type="match status" value="1"/>
</dbReference>
<keyword evidence="3" id="KW-0964">Secreted</keyword>
<name>A0A4Y7PU09_9AGAM</name>
<evidence type="ECO:0000256" key="15">
    <source>
        <dbReference type="PROSITE-ProRule" id="PRU10052"/>
    </source>
</evidence>
<comment type="similarity">
    <text evidence="2 16">Belongs to the glycosyl hydrolase 28 family.</text>
</comment>
<keyword evidence="5 16" id="KW-0378">Hydrolase</keyword>
<proteinExistence type="inferred from homology"/>
<dbReference type="InterPro" id="IPR000743">
    <property type="entry name" value="Glyco_hydro_28"/>
</dbReference>
<dbReference type="OrthoDB" id="187139at2759"/>
<keyword evidence="19" id="KW-1185">Reference proteome</keyword>
<dbReference type="GO" id="GO:0071555">
    <property type="term" value="P:cell wall organization"/>
    <property type="evidence" value="ECO:0007669"/>
    <property type="project" value="UniProtKB-KW"/>
</dbReference>
<keyword evidence="6" id="KW-1015">Disulfide bond</keyword>
<evidence type="ECO:0000256" key="2">
    <source>
        <dbReference type="ARBA" id="ARBA00008834"/>
    </source>
</evidence>
<dbReference type="EC" id="3.2.1.67" evidence="13"/>
<sequence length="395" mass="42867">MRPISLICVVLSYVAYTYGGSCTLRRSGEDDGPAFLSAVKACSHVTIPKDTILNISSPLNMTNVKNKHIDLRGTIKFNPDIDFWSTNSFSFPFQNETTFWIFGGTNLLVNGGGAIDGSGQVWYDAFATNASLVRPILLTLFQAENVLVEDIHMMNSPQWFNFVNEGKHVVFQSINISSVSTNANRNKNTDGWNTYRSNDVTIKNSVINNGDDCVAFKPNSTNIFVTELNCNGSHGISVGSLGQFPGVFDVVENVTASHVRLSNVENGARIKAWAGPNVGSGIVRNITFKHFSETNSDNPLIIDQCYMTDPTVCAEFPSNTLIQDVTFTDISGTPSGLEGSVVASLKCSPDARCENIVVNNLKLMAPANEGPATYVCQNVNVTGNAAHFFNNCTTT</sequence>
<comment type="catalytic activity">
    <reaction evidence="14">
        <text>[(1-&gt;4)-alpha-D-galacturonosyl](n) + H2O = alpha-D-galacturonate + [(1-&gt;4)-alpha-D-galacturonosyl](n-1)</text>
        <dbReference type="Rhea" id="RHEA:14117"/>
        <dbReference type="Rhea" id="RHEA-COMP:14570"/>
        <dbReference type="Rhea" id="RHEA-COMP:14572"/>
        <dbReference type="ChEBI" id="CHEBI:15377"/>
        <dbReference type="ChEBI" id="CHEBI:58658"/>
        <dbReference type="ChEBI" id="CHEBI:140523"/>
        <dbReference type="EC" id="3.2.1.67"/>
    </reaction>
</comment>
<feature type="signal peptide" evidence="17">
    <location>
        <begin position="1"/>
        <end position="19"/>
    </location>
</feature>
<dbReference type="AlphaFoldDB" id="A0A4Y7PU09"/>
<dbReference type="Gene3D" id="2.160.20.10">
    <property type="entry name" value="Single-stranded right-handed beta-helix, Pectin lyase-like"/>
    <property type="match status" value="1"/>
</dbReference>
<evidence type="ECO:0000256" key="4">
    <source>
        <dbReference type="ARBA" id="ARBA00022729"/>
    </source>
</evidence>
<evidence type="ECO:0000256" key="12">
    <source>
        <dbReference type="ARBA" id="ARBA00037312"/>
    </source>
</evidence>
<comment type="function">
    <text evidence="12">Specific in hydrolyzing the terminal glycosidic bond of polygalacturonic acid and oligogalacturonates.</text>
</comment>
<evidence type="ECO:0000256" key="1">
    <source>
        <dbReference type="ARBA" id="ARBA00004613"/>
    </source>
</evidence>
<evidence type="ECO:0000256" key="7">
    <source>
        <dbReference type="ARBA" id="ARBA00023180"/>
    </source>
</evidence>
<dbReference type="EMBL" id="ML170213">
    <property type="protein sequence ID" value="TDL18020.1"/>
    <property type="molecule type" value="Genomic_DNA"/>
</dbReference>
<dbReference type="PROSITE" id="PS00502">
    <property type="entry name" value="POLYGALACTURONASE"/>
    <property type="match status" value="1"/>
</dbReference>
<dbReference type="GO" id="GO:0004650">
    <property type="term" value="F:polygalacturonase activity"/>
    <property type="evidence" value="ECO:0007669"/>
    <property type="project" value="InterPro"/>
</dbReference>
<keyword evidence="11" id="KW-0624">Polysaccharide degradation</keyword>
<evidence type="ECO:0000256" key="8">
    <source>
        <dbReference type="ARBA" id="ARBA00023277"/>
    </source>
</evidence>
<dbReference type="Pfam" id="PF00295">
    <property type="entry name" value="Glyco_hydro_28"/>
    <property type="match status" value="1"/>
</dbReference>
<evidence type="ECO:0000256" key="11">
    <source>
        <dbReference type="ARBA" id="ARBA00023326"/>
    </source>
</evidence>
<evidence type="ECO:0000256" key="9">
    <source>
        <dbReference type="ARBA" id="ARBA00023295"/>
    </source>
</evidence>
<dbReference type="GO" id="GO:0005576">
    <property type="term" value="C:extracellular region"/>
    <property type="evidence" value="ECO:0007669"/>
    <property type="project" value="UniProtKB-SubCell"/>
</dbReference>
<evidence type="ECO:0000256" key="5">
    <source>
        <dbReference type="ARBA" id="ARBA00022801"/>
    </source>
</evidence>
<evidence type="ECO:0000313" key="18">
    <source>
        <dbReference type="EMBL" id="TDL18020.1"/>
    </source>
</evidence>